<dbReference type="RefSeq" id="WP_169803140.1">
    <property type="nucleotide sequence ID" value="NZ_CP126114.1"/>
</dbReference>
<reference evidence="1" key="1">
    <citation type="submission" date="2023-05" db="EMBL/GenBank/DDBJ databases">
        <title>Comparative genomics of Bacillaceae isolates and their secondary metabolite potential.</title>
        <authorList>
            <person name="Song L."/>
            <person name="Nielsen L.J."/>
            <person name="Mohite O."/>
            <person name="Xu X."/>
            <person name="Weber T."/>
            <person name="Kovacs A.T."/>
        </authorList>
    </citation>
    <scope>NUCLEOTIDE SEQUENCE</scope>
    <source>
        <strain evidence="1">XLM17</strain>
    </source>
</reference>
<accession>A0AA95MVW6</accession>
<sequence>MFKKITSIVLITLLTVFISGCGLDKGVAGDQPTNSGQNKKPASNEVKEIHGMMENIERLNLFVEHVQSGKDDKVRLTRYTDEGDPIYHDLANHDSKLTIQIDTTEDKFGQGEVTTYVCKGIQKQESETETKYILEQCPDFTDLLTISYDVDKEDYFAFELKYGVGKQNVIDTKGQKLIKDLQNGETVTVSDFQFSKSEMNAIYKRMIFSNYLGEKKLSKECNQKPYKGYEMNVWINSGEQHFEWSECDKSNDGQEMNELVANILEILRKNSTYQTLPEVKAQYE</sequence>
<dbReference type="Proteomes" id="UP001178288">
    <property type="component" value="Chromosome"/>
</dbReference>
<dbReference type="EMBL" id="CP126114">
    <property type="protein sequence ID" value="WHY87213.1"/>
    <property type="molecule type" value="Genomic_DNA"/>
</dbReference>
<organism evidence="1 2">
    <name type="scientific">Neobacillus novalis</name>
    <dbReference type="NCBI Taxonomy" id="220687"/>
    <lineage>
        <taxon>Bacteria</taxon>
        <taxon>Bacillati</taxon>
        <taxon>Bacillota</taxon>
        <taxon>Bacilli</taxon>
        <taxon>Bacillales</taxon>
        <taxon>Bacillaceae</taxon>
        <taxon>Neobacillus</taxon>
    </lineage>
</organism>
<dbReference type="InterPro" id="IPR025372">
    <property type="entry name" value="DUF4362"/>
</dbReference>
<evidence type="ECO:0000313" key="1">
    <source>
        <dbReference type="EMBL" id="WHY87213.1"/>
    </source>
</evidence>
<keyword evidence="2" id="KW-1185">Reference proteome</keyword>
<protein>
    <submittedName>
        <fullName evidence="1">DUF4362 domain-containing protein</fullName>
    </submittedName>
</protein>
<gene>
    <name evidence="1" type="ORF">QNH39_04965</name>
</gene>
<name>A0AA95MVW6_9BACI</name>
<dbReference type="Pfam" id="PF14275">
    <property type="entry name" value="DUF4362"/>
    <property type="match status" value="1"/>
</dbReference>
<dbReference type="KEGG" id="nnv:QNH39_04965"/>
<proteinExistence type="predicted"/>
<evidence type="ECO:0000313" key="2">
    <source>
        <dbReference type="Proteomes" id="UP001178288"/>
    </source>
</evidence>
<dbReference type="PROSITE" id="PS51257">
    <property type="entry name" value="PROKAR_LIPOPROTEIN"/>
    <property type="match status" value="1"/>
</dbReference>
<dbReference type="AlphaFoldDB" id="A0AA95MVW6"/>